<dbReference type="PANTHER" id="PTHR47718:SF13">
    <property type="entry name" value="OS09G0290500 PROTEIN"/>
    <property type="match status" value="1"/>
</dbReference>
<organism evidence="1">
    <name type="scientific">Solanum lycopersicum</name>
    <name type="common">Tomato</name>
    <name type="synonym">Lycopersicon esculentum</name>
    <dbReference type="NCBI Taxonomy" id="4081"/>
    <lineage>
        <taxon>Eukaryota</taxon>
        <taxon>Viridiplantae</taxon>
        <taxon>Streptophyta</taxon>
        <taxon>Embryophyta</taxon>
        <taxon>Tracheophyta</taxon>
        <taxon>Spermatophyta</taxon>
        <taxon>Magnoliopsida</taxon>
        <taxon>eudicotyledons</taxon>
        <taxon>Gunneridae</taxon>
        <taxon>Pentapetalae</taxon>
        <taxon>asterids</taxon>
        <taxon>lamiids</taxon>
        <taxon>Solanales</taxon>
        <taxon>Solanaceae</taxon>
        <taxon>Solanoideae</taxon>
        <taxon>Solaneae</taxon>
        <taxon>Solanum</taxon>
        <taxon>Solanum subgen. Lycopersicon</taxon>
    </lineage>
</organism>
<evidence type="ECO:0000313" key="2">
    <source>
        <dbReference type="Proteomes" id="UP000004994"/>
    </source>
</evidence>
<dbReference type="InParanoid" id="A0A3Q7GAK2"/>
<dbReference type="Gramene" id="Solyc03g083930.1.1">
    <property type="protein sequence ID" value="Solyc03g083930.1.1.1"/>
    <property type="gene ID" value="Solyc03g083930.1"/>
</dbReference>
<dbReference type="PaxDb" id="4081-Solyc03g083930.1.1"/>
<reference evidence="1" key="2">
    <citation type="submission" date="2019-01" db="UniProtKB">
        <authorList>
            <consortium name="EnsemblPlants"/>
        </authorList>
    </citation>
    <scope>IDENTIFICATION</scope>
    <source>
        <strain evidence="1">cv. Heinz 1706</strain>
    </source>
</reference>
<protein>
    <submittedName>
        <fullName evidence="1">Uncharacterized protein</fullName>
    </submittedName>
</protein>
<reference evidence="1" key="1">
    <citation type="journal article" date="2012" name="Nature">
        <title>The tomato genome sequence provides insights into fleshy fruit evolution.</title>
        <authorList>
            <consortium name="Tomato Genome Consortium"/>
        </authorList>
    </citation>
    <scope>NUCLEOTIDE SEQUENCE [LARGE SCALE GENOMIC DNA]</scope>
    <source>
        <strain evidence="1">cv. Heinz 1706</strain>
    </source>
</reference>
<dbReference type="OMA" id="DDHFANC"/>
<evidence type="ECO:0000313" key="1">
    <source>
        <dbReference type="EnsemblPlants" id="Solyc03g083930.1.1.1"/>
    </source>
</evidence>
<dbReference type="AlphaFoldDB" id="A0A3Q7GAK2"/>
<dbReference type="STRING" id="4081.A0A3Q7GAK2"/>
<proteinExistence type="predicted"/>
<keyword evidence="2" id="KW-1185">Reference proteome</keyword>
<dbReference type="Proteomes" id="UP000004994">
    <property type="component" value="Chromosome 3"/>
</dbReference>
<dbReference type="EnsemblPlants" id="Solyc03g083930.1.1">
    <property type="protein sequence ID" value="Solyc03g083930.1.1.1"/>
    <property type="gene ID" value="Solyc03g083930.1"/>
</dbReference>
<sequence>MNQAACVDRLNLTSQDILNYLQIRRQKDLDKGDAQLMLQYFQRCQYENPDFFYAIQMDVDDHFANCFWVDVRSRITYKNFGKVVVFYFTSMINKYKMSFIPFTGVNNHYQSILFGYALL</sequence>
<name>A0A3Q7GAK2_SOLLC</name>
<accession>A0A3Q7GAK2</accession>
<dbReference type="PANTHER" id="PTHR47718">
    <property type="entry name" value="OS01G0519700 PROTEIN"/>
    <property type="match status" value="1"/>
</dbReference>